<dbReference type="PANTHER" id="PTHR47505:SF1">
    <property type="entry name" value="DNA UTILIZATION PROTEIN YHGH"/>
    <property type="match status" value="1"/>
</dbReference>
<dbReference type="EMBL" id="CAFBQM010000001">
    <property type="protein sequence ID" value="CAB5050871.1"/>
    <property type="molecule type" value="Genomic_DNA"/>
</dbReference>
<evidence type="ECO:0000313" key="7">
    <source>
        <dbReference type="EMBL" id="CAB4977183.1"/>
    </source>
</evidence>
<evidence type="ECO:0000313" key="4">
    <source>
        <dbReference type="EMBL" id="CAB4759785.1"/>
    </source>
</evidence>
<evidence type="ECO:0000313" key="5">
    <source>
        <dbReference type="EMBL" id="CAB4801001.1"/>
    </source>
</evidence>
<evidence type="ECO:0000313" key="8">
    <source>
        <dbReference type="EMBL" id="CAB5045096.1"/>
    </source>
</evidence>
<protein>
    <submittedName>
        <fullName evidence="6">Unannotated protein</fullName>
    </submittedName>
</protein>
<sequence length="211" mass="23066">MSVIEELSQLLFPTRCFGCNAIGISICSNCRREWHPHFYTTHIRGMKVHSAISYSPTASRIIMAAKENGLKGADQLIIDAIVHVLDTANFDAFNVRLVPIPSSGINQRRRGRSFILELCREISAATSIPLIPALTINRKVKDQSSLNAKSRLTNMHGAFSINTNTYPRGDLILIDDVVTTGATVAEAARALNSHGFHVLASVTACLAQPLR</sequence>
<dbReference type="AlphaFoldDB" id="A0A6J7C741"/>
<gene>
    <name evidence="3" type="ORF">UFOPK2627_00154</name>
    <name evidence="4" type="ORF">UFOPK2879_00153</name>
    <name evidence="5" type="ORF">UFOPK3078_00365</name>
    <name evidence="6" type="ORF">UFOPK3288_00055</name>
    <name evidence="7" type="ORF">UFOPK3990_00162</name>
    <name evidence="8" type="ORF">UFOPK4245_00210</name>
    <name evidence="9" type="ORF">UFOPK4337_00037</name>
</gene>
<dbReference type="EMBL" id="CAEZZN010000003">
    <property type="protein sequence ID" value="CAB4759785.1"/>
    <property type="molecule type" value="Genomic_DNA"/>
</dbReference>
<evidence type="ECO:0000313" key="9">
    <source>
        <dbReference type="EMBL" id="CAB5050871.1"/>
    </source>
</evidence>
<dbReference type="SUPFAM" id="SSF53271">
    <property type="entry name" value="PRTase-like"/>
    <property type="match status" value="1"/>
</dbReference>
<dbReference type="InterPro" id="IPR029057">
    <property type="entry name" value="PRTase-like"/>
</dbReference>
<comment type="similarity">
    <text evidence="1">Belongs to the ComF/GntX family.</text>
</comment>
<dbReference type="PANTHER" id="PTHR47505">
    <property type="entry name" value="DNA UTILIZATION PROTEIN YHGH"/>
    <property type="match status" value="1"/>
</dbReference>
<dbReference type="InterPro" id="IPR000836">
    <property type="entry name" value="PRTase_dom"/>
</dbReference>
<dbReference type="CDD" id="cd06223">
    <property type="entry name" value="PRTases_typeI"/>
    <property type="match status" value="1"/>
</dbReference>
<accession>A0A6J7C741</accession>
<dbReference type="EMBL" id="CAFBLC010000001">
    <property type="protein sequence ID" value="CAB4853847.1"/>
    <property type="molecule type" value="Genomic_DNA"/>
</dbReference>
<dbReference type="EMBL" id="CAFAAU010000007">
    <property type="protein sequence ID" value="CAB4801001.1"/>
    <property type="molecule type" value="Genomic_DNA"/>
</dbReference>
<evidence type="ECO:0000256" key="1">
    <source>
        <dbReference type="ARBA" id="ARBA00008007"/>
    </source>
</evidence>
<dbReference type="Pfam" id="PF00156">
    <property type="entry name" value="Pribosyltran"/>
    <property type="match status" value="1"/>
</dbReference>
<dbReference type="InterPro" id="IPR051910">
    <property type="entry name" value="ComF/GntX_DNA_util-trans"/>
</dbReference>
<dbReference type="EMBL" id="CAEZYA010000002">
    <property type="protein sequence ID" value="CAB4695412.1"/>
    <property type="molecule type" value="Genomic_DNA"/>
</dbReference>
<feature type="domain" description="Phosphoribosyltransferase" evidence="2">
    <location>
        <begin position="134"/>
        <end position="205"/>
    </location>
</feature>
<evidence type="ECO:0000259" key="2">
    <source>
        <dbReference type="Pfam" id="PF00156"/>
    </source>
</evidence>
<dbReference type="Gene3D" id="3.40.50.2020">
    <property type="match status" value="1"/>
</dbReference>
<name>A0A6J7C741_9ZZZZ</name>
<evidence type="ECO:0000313" key="6">
    <source>
        <dbReference type="EMBL" id="CAB4853847.1"/>
    </source>
</evidence>
<proteinExistence type="inferred from homology"/>
<organism evidence="6">
    <name type="scientific">freshwater metagenome</name>
    <dbReference type="NCBI Taxonomy" id="449393"/>
    <lineage>
        <taxon>unclassified sequences</taxon>
        <taxon>metagenomes</taxon>
        <taxon>ecological metagenomes</taxon>
    </lineage>
</organism>
<reference evidence="6" key="1">
    <citation type="submission" date="2020-05" db="EMBL/GenBank/DDBJ databases">
        <authorList>
            <person name="Chiriac C."/>
            <person name="Salcher M."/>
            <person name="Ghai R."/>
            <person name="Kavagutti S V."/>
        </authorList>
    </citation>
    <scope>NUCLEOTIDE SEQUENCE</scope>
</reference>
<dbReference type="EMBL" id="CAFBQD010000002">
    <property type="protein sequence ID" value="CAB5045096.1"/>
    <property type="molecule type" value="Genomic_DNA"/>
</dbReference>
<evidence type="ECO:0000313" key="3">
    <source>
        <dbReference type="EMBL" id="CAB4695412.1"/>
    </source>
</evidence>
<dbReference type="EMBL" id="CAFBOQ010000003">
    <property type="protein sequence ID" value="CAB4977183.1"/>
    <property type="molecule type" value="Genomic_DNA"/>
</dbReference>